<evidence type="ECO:0000256" key="3">
    <source>
        <dbReference type="SAM" id="MobiDB-lite"/>
    </source>
</evidence>
<evidence type="ECO:0008006" key="7">
    <source>
        <dbReference type="Google" id="ProtNLM"/>
    </source>
</evidence>
<evidence type="ECO:0000256" key="2">
    <source>
        <dbReference type="ARBA" id="ARBA00022737"/>
    </source>
</evidence>
<dbReference type="InterPro" id="IPR015915">
    <property type="entry name" value="Kelch-typ_b-propeller"/>
</dbReference>
<dbReference type="AlphaFoldDB" id="A0A9P6MBP0"/>
<organism evidence="5 6">
    <name type="scientific">Modicella reniformis</name>
    <dbReference type="NCBI Taxonomy" id="1440133"/>
    <lineage>
        <taxon>Eukaryota</taxon>
        <taxon>Fungi</taxon>
        <taxon>Fungi incertae sedis</taxon>
        <taxon>Mucoromycota</taxon>
        <taxon>Mortierellomycotina</taxon>
        <taxon>Mortierellomycetes</taxon>
        <taxon>Mortierellales</taxon>
        <taxon>Mortierellaceae</taxon>
        <taxon>Modicella</taxon>
    </lineage>
</organism>
<dbReference type="Pfam" id="PF24681">
    <property type="entry name" value="Kelch_KLHDC2_KLHL20_DRC7"/>
    <property type="match status" value="1"/>
</dbReference>
<evidence type="ECO:0000256" key="4">
    <source>
        <dbReference type="SAM" id="Phobius"/>
    </source>
</evidence>
<gene>
    <name evidence="5" type="ORF">BGZ65_003294</name>
</gene>
<evidence type="ECO:0000256" key="1">
    <source>
        <dbReference type="ARBA" id="ARBA00022441"/>
    </source>
</evidence>
<feature type="compositionally biased region" description="Polar residues" evidence="3">
    <location>
        <begin position="326"/>
        <end position="336"/>
    </location>
</feature>
<dbReference type="Proteomes" id="UP000749646">
    <property type="component" value="Unassembled WGS sequence"/>
</dbReference>
<dbReference type="OrthoDB" id="432528at2759"/>
<feature type="non-terminal residue" evidence="5">
    <location>
        <position position="422"/>
    </location>
</feature>
<keyword evidence="2" id="KW-0677">Repeat</keyword>
<evidence type="ECO:0000313" key="6">
    <source>
        <dbReference type="Proteomes" id="UP000749646"/>
    </source>
</evidence>
<feature type="region of interest" description="Disordered" evidence="3">
    <location>
        <begin position="311"/>
        <end position="353"/>
    </location>
</feature>
<dbReference type="PANTHER" id="PTHR46093">
    <property type="entry name" value="ACYL-COA-BINDING DOMAIN-CONTAINING PROTEIN 5"/>
    <property type="match status" value="1"/>
</dbReference>
<sequence length="422" mass="45945">MPDKPGTPCTGYALTSKGWLEIARGDGFLYNSSTAIWGNIFTSTNAVIPDNICYRGVTDPESGLVYIPYGYKDATNKRFMLQANMTSRVLEGIPMVHNTSFINHFSVAWSVSLKSMVFLGGPDVIDTSRIFIYNASKGWNTLTQSAKGTIPSPRIYPCFVPYGDSKMVFFGGEDAMGLTTYNDIYVLDLTTLTWTKGQDLPPESSRHGAACAVSNGQFIAWGGSRKTNTTESIPIDTTIIYNLKANTWTSAYVAPDLPNTSPPTTPSTDPITSSGSGSRIVVIVVAAGLGVCTLVIVVAAGYMCRSRFRSNKKTQPDLRDHDEDLTSSTRKGNPQKSGLGANPHANTEGKHAPQHYSYSADLHAIADVEQRYPVHPHAIMDNQNANIVVHEAPFGTMRPVVHPQALVHPSGWQDKDMPETVY</sequence>
<keyword evidence="4" id="KW-0472">Membrane</keyword>
<accession>A0A9P6MBP0</accession>
<keyword evidence="4" id="KW-1133">Transmembrane helix</keyword>
<protein>
    <recommendedName>
        <fullName evidence="7">Galactose oxidase</fullName>
    </recommendedName>
</protein>
<keyword evidence="4" id="KW-0812">Transmembrane</keyword>
<dbReference type="SUPFAM" id="SSF117281">
    <property type="entry name" value="Kelch motif"/>
    <property type="match status" value="1"/>
</dbReference>
<feature type="compositionally biased region" description="Basic and acidic residues" evidence="3">
    <location>
        <begin position="314"/>
        <end position="324"/>
    </location>
</feature>
<name>A0A9P6MBP0_9FUNG</name>
<dbReference type="EMBL" id="JAAAHW010003171">
    <property type="protein sequence ID" value="KAF9987513.1"/>
    <property type="molecule type" value="Genomic_DNA"/>
</dbReference>
<proteinExistence type="predicted"/>
<keyword evidence="1" id="KW-0880">Kelch repeat</keyword>
<comment type="caution">
    <text evidence="5">The sequence shown here is derived from an EMBL/GenBank/DDBJ whole genome shotgun (WGS) entry which is preliminary data.</text>
</comment>
<evidence type="ECO:0000313" key="5">
    <source>
        <dbReference type="EMBL" id="KAF9987513.1"/>
    </source>
</evidence>
<reference evidence="5" key="1">
    <citation type="journal article" date="2020" name="Fungal Divers.">
        <title>Resolving the Mortierellaceae phylogeny through synthesis of multi-gene phylogenetics and phylogenomics.</title>
        <authorList>
            <person name="Vandepol N."/>
            <person name="Liber J."/>
            <person name="Desiro A."/>
            <person name="Na H."/>
            <person name="Kennedy M."/>
            <person name="Barry K."/>
            <person name="Grigoriev I.V."/>
            <person name="Miller A.N."/>
            <person name="O'Donnell K."/>
            <person name="Stajich J.E."/>
            <person name="Bonito G."/>
        </authorList>
    </citation>
    <scope>NUCLEOTIDE SEQUENCE</scope>
    <source>
        <strain evidence="5">MES-2147</strain>
    </source>
</reference>
<dbReference type="PANTHER" id="PTHR46093:SF18">
    <property type="entry name" value="FIBRONECTIN TYPE-III DOMAIN-CONTAINING PROTEIN"/>
    <property type="match status" value="1"/>
</dbReference>
<dbReference type="Gene3D" id="2.120.10.80">
    <property type="entry name" value="Kelch-type beta propeller"/>
    <property type="match status" value="1"/>
</dbReference>
<keyword evidence="6" id="KW-1185">Reference proteome</keyword>
<feature type="transmembrane region" description="Helical" evidence="4">
    <location>
        <begin position="280"/>
        <end position="303"/>
    </location>
</feature>